<keyword evidence="4" id="KW-0255">Endonuclease</keyword>
<accession>A0A381SEF0</accession>
<keyword evidence="1" id="KW-0963">Cytoplasm</keyword>
<gene>
    <name evidence="7" type="ORF">METZ01_LOCUS52377</name>
</gene>
<evidence type="ECO:0000256" key="2">
    <source>
        <dbReference type="ARBA" id="ARBA00022694"/>
    </source>
</evidence>
<dbReference type="InterPro" id="IPR002730">
    <property type="entry name" value="Rpp29/RNP1"/>
</dbReference>
<keyword evidence="3" id="KW-0540">Nuclease</keyword>
<evidence type="ECO:0000313" key="7">
    <source>
        <dbReference type="EMBL" id="SUZ99523.1"/>
    </source>
</evidence>
<dbReference type="HAMAP" id="MF_00754">
    <property type="entry name" value="RNase_P_1"/>
    <property type="match status" value="1"/>
</dbReference>
<evidence type="ECO:0000256" key="3">
    <source>
        <dbReference type="ARBA" id="ARBA00022722"/>
    </source>
</evidence>
<dbReference type="SMART" id="SM00538">
    <property type="entry name" value="POP4"/>
    <property type="match status" value="1"/>
</dbReference>
<organism evidence="7">
    <name type="scientific">marine metagenome</name>
    <dbReference type="NCBI Taxonomy" id="408172"/>
    <lineage>
        <taxon>unclassified sequences</taxon>
        <taxon>metagenomes</taxon>
        <taxon>ecological metagenomes</taxon>
    </lineage>
</organism>
<name>A0A381SEF0_9ZZZZ</name>
<keyword evidence="2" id="KW-0819">tRNA processing</keyword>
<dbReference type="SUPFAM" id="SSF101744">
    <property type="entry name" value="Rof/RNase P subunit-like"/>
    <property type="match status" value="1"/>
</dbReference>
<dbReference type="GO" id="GO:0004519">
    <property type="term" value="F:endonuclease activity"/>
    <property type="evidence" value="ECO:0007669"/>
    <property type="project" value="UniProtKB-KW"/>
</dbReference>
<dbReference type="Gene3D" id="2.30.30.210">
    <property type="entry name" value="Ribonuclease P/MRP, subunit p29"/>
    <property type="match status" value="1"/>
</dbReference>
<protein>
    <submittedName>
        <fullName evidence="7">Uncharacterized protein</fullName>
    </submittedName>
</protein>
<keyword evidence="5" id="KW-0378">Hydrolase</keyword>
<sequence length="85" mass="9567">MSDEIHMPWLARSITVLESSDPTLVGLSGTILNETRRTIHVQTGEGEVRLAKNVITFTIDSGDAIDGSTVTQRPEDRINRRYRRD</sequence>
<dbReference type="AlphaFoldDB" id="A0A381SEF0"/>
<feature type="compositionally biased region" description="Basic and acidic residues" evidence="6">
    <location>
        <begin position="73"/>
        <end position="85"/>
    </location>
</feature>
<feature type="region of interest" description="Disordered" evidence="6">
    <location>
        <begin position="64"/>
        <end position="85"/>
    </location>
</feature>
<proteinExistence type="inferred from homology"/>
<evidence type="ECO:0000256" key="6">
    <source>
        <dbReference type="SAM" id="MobiDB-lite"/>
    </source>
</evidence>
<dbReference type="GO" id="GO:0030677">
    <property type="term" value="C:ribonuclease P complex"/>
    <property type="evidence" value="ECO:0007669"/>
    <property type="project" value="InterPro"/>
</dbReference>
<reference evidence="7" key="1">
    <citation type="submission" date="2018-05" db="EMBL/GenBank/DDBJ databases">
        <authorList>
            <person name="Lanie J.A."/>
            <person name="Ng W.-L."/>
            <person name="Kazmierczak K.M."/>
            <person name="Andrzejewski T.M."/>
            <person name="Davidsen T.M."/>
            <person name="Wayne K.J."/>
            <person name="Tettelin H."/>
            <person name="Glass J.I."/>
            <person name="Rusch D."/>
            <person name="Podicherti R."/>
            <person name="Tsui H.-C.T."/>
            <person name="Winkler M.E."/>
        </authorList>
    </citation>
    <scope>NUCLEOTIDE SEQUENCE</scope>
</reference>
<dbReference type="EMBL" id="UINC01002710">
    <property type="protein sequence ID" value="SUZ99523.1"/>
    <property type="molecule type" value="Genomic_DNA"/>
</dbReference>
<dbReference type="InterPro" id="IPR036980">
    <property type="entry name" value="RNase_P/MRP_Rpp29_sf"/>
</dbReference>
<dbReference type="Pfam" id="PF01868">
    <property type="entry name" value="RNase_P-MRP_p29"/>
    <property type="match status" value="1"/>
</dbReference>
<evidence type="ECO:0000256" key="1">
    <source>
        <dbReference type="ARBA" id="ARBA00022490"/>
    </source>
</evidence>
<dbReference type="GO" id="GO:0001682">
    <property type="term" value="P:tRNA 5'-leader removal"/>
    <property type="evidence" value="ECO:0007669"/>
    <property type="project" value="InterPro"/>
</dbReference>
<evidence type="ECO:0000256" key="4">
    <source>
        <dbReference type="ARBA" id="ARBA00022759"/>
    </source>
</evidence>
<dbReference type="InterPro" id="IPR023534">
    <property type="entry name" value="Rof/RNase_P-like"/>
</dbReference>
<evidence type="ECO:0000256" key="5">
    <source>
        <dbReference type="ARBA" id="ARBA00022801"/>
    </source>
</evidence>
<dbReference type="GO" id="GO:0003723">
    <property type="term" value="F:RNA binding"/>
    <property type="evidence" value="ECO:0007669"/>
    <property type="project" value="InterPro"/>
</dbReference>
<dbReference type="GO" id="GO:0016787">
    <property type="term" value="F:hydrolase activity"/>
    <property type="evidence" value="ECO:0007669"/>
    <property type="project" value="UniProtKB-KW"/>
</dbReference>
<dbReference type="InterPro" id="IPR023538">
    <property type="entry name" value="RNP1"/>
</dbReference>